<dbReference type="Proteomes" id="UP000077255">
    <property type="component" value="Chromosome"/>
</dbReference>
<dbReference type="STRING" id="445710.ATSB10_04310"/>
<reference evidence="2 3" key="1">
    <citation type="submission" date="2016-02" db="EMBL/GenBank/DDBJ databases">
        <title>Complete genome sequencing and analysis of ATSB10, Dyella thiooxydans isolated from rhizosphere soil of sunflower (Helianthus annuus L.).</title>
        <authorList>
            <person name="Lee Y."/>
            <person name="Hwangbo K."/>
            <person name="Chung H."/>
            <person name="Yoo J."/>
            <person name="Kim K.Y."/>
            <person name="Sa T.M."/>
            <person name="Um Y."/>
            <person name="Madhaiyan M."/>
        </authorList>
    </citation>
    <scope>NUCLEOTIDE SEQUENCE [LARGE SCALE GENOMIC DNA]</scope>
    <source>
        <strain evidence="2 3">ATSB10</strain>
    </source>
</reference>
<feature type="chain" id="PRO_5007823287" description="Carboxypeptidase regulatory-like domain-containing protein" evidence="1">
    <location>
        <begin position="34"/>
        <end position="124"/>
    </location>
</feature>
<accession>A0A161J8Y2</accession>
<evidence type="ECO:0000256" key="1">
    <source>
        <dbReference type="SAM" id="SignalP"/>
    </source>
</evidence>
<dbReference type="InterPro" id="IPR013784">
    <property type="entry name" value="Carb-bd-like_fold"/>
</dbReference>
<evidence type="ECO:0008006" key="4">
    <source>
        <dbReference type="Google" id="ProtNLM"/>
    </source>
</evidence>
<dbReference type="GO" id="GO:0030246">
    <property type="term" value="F:carbohydrate binding"/>
    <property type="evidence" value="ECO:0007669"/>
    <property type="project" value="InterPro"/>
</dbReference>
<protein>
    <recommendedName>
        <fullName evidence="4">Carboxypeptidase regulatory-like domain-containing protein</fullName>
    </recommendedName>
</protein>
<dbReference type="Gene3D" id="2.60.40.1120">
    <property type="entry name" value="Carboxypeptidase-like, regulatory domain"/>
    <property type="match status" value="1"/>
</dbReference>
<sequence length="124" mass="12895">MNKTHANRPRSLRGMRLAVVAALGLVASAAAFGQSTTGSVFGHAPAGDVVAAHSTINGNQRKTHVGADGRYSLRALPIGVYDVTLEVDGKAVKVHPRVPVMVGRGSQVNFDCTQSDCAKAADRS</sequence>
<dbReference type="Pfam" id="PF13620">
    <property type="entry name" value="CarboxypepD_reg"/>
    <property type="match status" value="1"/>
</dbReference>
<evidence type="ECO:0000313" key="3">
    <source>
        <dbReference type="Proteomes" id="UP000077255"/>
    </source>
</evidence>
<dbReference type="AlphaFoldDB" id="A0A161J8Y2"/>
<dbReference type="EMBL" id="CP014841">
    <property type="protein sequence ID" value="AND67885.1"/>
    <property type="molecule type" value="Genomic_DNA"/>
</dbReference>
<dbReference type="SUPFAM" id="SSF49452">
    <property type="entry name" value="Starch-binding domain-like"/>
    <property type="match status" value="1"/>
</dbReference>
<dbReference type="OrthoDB" id="5958403at2"/>
<dbReference type="KEGG" id="dtx:ATSB10_04310"/>
<dbReference type="PATRIC" id="fig|445710.3.peg.429"/>
<dbReference type="RefSeq" id="WP_083966046.1">
    <property type="nucleotide sequence ID" value="NZ_CP014841.1"/>
</dbReference>
<keyword evidence="3" id="KW-1185">Reference proteome</keyword>
<keyword evidence="1" id="KW-0732">Signal</keyword>
<evidence type="ECO:0000313" key="2">
    <source>
        <dbReference type="EMBL" id="AND67885.1"/>
    </source>
</evidence>
<organism evidence="2 3">
    <name type="scientific">Dyella thiooxydans</name>
    <dbReference type="NCBI Taxonomy" id="445710"/>
    <lineage>
        <taxon>Bacteria</taxon>
        <taxon>Pseudomonadati</taxon>
        <taxon>Pseudomonadota</taxon>
        <taxon>Gammaproteobacteria</taxon>
        <taxon>Lysobacterales</taxon>
        <taxon>Rhodanobacteraceae</taxon>
        <taxon>Dyella</taxon>
    </lineage>
</organism>
<gene>
    <name evidence="2" type="ORF">ATSB10_04310</name>
</gene>
<proteinExistence type="predicted"/>
<name>A0A161J8Y2_9GAMM</name>
<feature type="signal peptide" evidence="1">
    <location>
        <begin position="1"/>
        <end position="33"/>
    </location>
</feature>